<organism evidence="1 2">
    <name type="scientific">Cudoniella acicularis</name>
    <dbReference type="NCBI Taxonomy" id="354080"/>
    <lineage>
        <taxon>Eukaryota</taxon>
        <taxon>Fungi</taxon>
        <taxon>Dikarya</taxon>
        <taxon>Ascomycota</taxon>
        <taxon>Pezizomycotina</taxon>
        <taxon>Leotiomycetes</taxon>
        <taxon>Helotiales</taxon>
        <taxon>Tricladiaceae</taxon>
        <taxon>Cudoniella</taxon>
    </lineage>
</organism>
<accession>A0A8H4RM76</accession>
<dbReference type="OrthoDB" id="5402392at2759"/>
<evidence type="ECO:0000313" key="1">
    <source>
        <dbReference type="EMBL" id="KAF4631269.1"/>
    </source>
</evidence>
<protein>
    <submittedName>
        <fullName evidence="1">Uncharacterized protein</fullName>
    </submittedName>
</protein>
<dbReference type="AlphaFoldDB" id="A0A8H4RM76"/>
<proteinExistence type="predicted"/>
<keyword evidence="2" id="KW-1185">Reference proteome</keyword>
<evidence type="ECO:0000313" key="2">
    <source>
        <dbReference type="Proteomes" id="UP000566819"/>
    </source>
</evidence>
<sequence length="190" mass="21638">MQDLDALPTPFRKLHQFLDPYVKDRHEAARIRRVLSTNLDSAVDPEARRPLLRPLSLTQASSIVESTPHGIKGSQKEYLRYLRANVKARRDYAEASKEHQPKIKKQSHTETLDGRGFCDGSLEEFLGLVRQQQKHEVLCIIQDYVDMLRKKPAAASDHLDPKVVLGGTVTLPQVPPETGWKNRSFEQKCC</sequence>
<dbReference type="EMBL" id="JAAMPI010000460">
    <property type="protein sequence ID" value="KAF4631269.1"/>
    <property type="molecule type" value="Genomic_DNA"/>
</dbReference>
<dbReference type="Proteomes" id="UP000566819">
    <property type="component" value="Unassembled WGS sequence"/>
</dbReference>
<gene>
    <name evidence="1" type="ORF">G7Y89_g6869</name>
</gene>
<name>A0A8H4RM76_9HELO</name>
<reference evidence="1 2" key="1">
    <citation type="submission" date="2020-03" db="EMBL/GenBank/DDBJ databases">
        <title>Draft Genome Sequence of Cudoniella acicularis.</title>
        <authorList>
            <person name="Buettner E."/>
            <person name="Kellner H."/>
        </authorList>
    </citation>
    <scope>NUCLEOTIDE SEQUENCE [LARGE SCALE GENOMIC DNA]</scope>
    <source>
        <strain evidence="1 2">DSM 108380</strain>
    </source>
</reference>
<comment type="caution">
    <text evidence="1">The sequence shown here is derived from an EMBL/GenBank/DDBJ whole genome shotgun (WGS) entry which is preliminary data.</text>
</comment>